<dbReference type="GO" id="GO:0004553">
    <property type="term" value="F:hydrolase activity, hydrolyzing O-glycosyl compounds"/>
    <property type="evidence" value="ECO:0007669"/>
    <property type="project" value="UniProtKB-ARBA"/>
</dbReference>
<dbReference type="EMBL" id="JAAGVY010000023">
    <property type="protein sequence ID" value="NEN24299.1"/>
    <property type="molecule type" value="Genomic_DNA"/>
</dbReference>
<name>A0A7K3WRJ3_9FLAO</name>
<dbReference type="Proteomes" id="UP000486602">
    <property type="component" value="Unassembled WGS sequence"/>
</dbReference>
<dbReference type="InterPro" id="IPR036116">
    <property type="entry name" value="FN3_sf"/>
</dbReference>
<dbReference type="GO" id="GO:0042995">
    <property type="term" value="C:cell projection"/>
    <property type="evidence" value="ECO:0007669"/>
    <property type="project" value="UniProtKB-SubCell"/>
</dbReference>
<feature type="domain" description="Laminin G" evidence="6">
    <location>
        <begin position="2310"/>
        <end position="2487"/>
    </location>
</feature>
<dbReference type="PROSITE" id="PS50025">
    <property type="entry name" value="LAM_G_DOMAIN"/>
    <property type="match status" value="1"/>
</dbReference>
<dbReference type="SUPFAM" id="SSF49265">
    <property type="entry name" value="Fibronectin type III"/>
    <property type="match status" value="1"/>
</dbReference>
<dbReference type="InterPro" id="IPR013783">
    <property type="entry name" value="Ig-like_fold"/>
</dbReference>
<keyword evidence="4" id="KW-0966">Cell projection</keyword>
<accession>A0A7K3WRJ3</accession>
<reference evidence="8 9" key="1">
    <citation type="submission" date="2020-02" db="EMBL/GenBank/DDBJ databases">
        <title>Out from the shadows clarifying the taxonomy of the family Cryomorphaceae and related taxa by utilizing the GTDB taxonomic framework.</title>
        <authorList>
            <person name="Bowman J.P."/>
        </authorList>
    </citation>
    <scope>NUCLEOTIDE SEQUENCE [LARGE SCALE GENOMIC DNA]</scope>
    <source>
        <strain evidence="8 9">QSSC 1-22</strain>
    </source>
</reference>
<evidence type="ECO:0000313" key="8">
    <source>
        <dbReference type="EMBL" id="NEN24299.1"/>
    </source>
</evidence>
<keyword evidence="2 5" id="KW-0732">Signal</keyword>
<sequence length="3215" mass="351710">MKKSSTILKSICIRLSFLCTLAITGHFAQAQGPPAYQDDWSNLVFFECNGIVTAQYAIYYDYFNVALSDALFAYTGFEQYEWGVDFQLKFGNDISWTTIAKYRLFPPVGTLPPGYVLLKNVFSNFTPYRLAYRTYNQSEYTFYTDFFDNNDPYMIYTTFVDLGDHIGENMQFRLANGTWSSGGVSPDFADALIPPQPALSNFLASNNTSCEGVSLEWTYPPNICSQTRVNIERSNGSPGSPFELIASIPYMDGTYLDLNVESGDEYIYRAYMENQLAPTNESGTSFNSGPLSANVIGMRKAPQPPPPGFSVSTTNCTDNVSLTWNFVNGTDSLEIFRDGASVGAVAGSVTNFSDPVPDSDTGFNYTIRAKNNCGWGPFSQELEGVSPGLPIGSANVLLEILPGEGIQIDWEPVIGVDSYRVERTQVGGGGGTFFEVDNDLTTFMDGSILACQTYEYRVRSVNGCAPNGVPSDSTRFGNLVPDLSNTFNPNALSGSKGFFSNRVEVSWTVANNNNILNGFKIYRKQLGSDEDSVQVASETSGTNLYIDNFADAGVLYAYTIVGETQCESATLYTNAVQTVGFRRPFGTVTGKVTYTGGIAVEGVKIAAESTSQIFGKSVLLDGSSQIDVAHDTDLNPDTAFLMEAWVRPTALSGTAVFFQKGSDYYAQYDALADIMEFGITATDGTGYTLTHSDPDFALNNYSHLAFQLYQDSLQLFINGQQVASTFTTTDAAVEAGADDFILGNGFQGHMDEVRFWKAGKDSLQMAQDHSRLMLGGEANLRLYLRMDEGYGSFAYDVSKVGNSFNRNHGSFAGNIVFSETIPSVNQLSIAAYTNALGNYTMSIPYNNTGESFVLTPSFLIHQFDPSTRALFVGDGSAVFNNIDFEDISSFMVSGTVFYDNTSCPAPGIGLFIDGNPVIEDGLPLETSNDGSFSIQVPIGLHHITVQKQNHTFSVGRFPETGKYNFQDDLANIEFQDATLITVVGRVVGGLREGNKIPGFGKSTNNIGLAQLTFLSESGPACAGDTIVTSAETGEYIMHLPPLRYTQDVEVLNTSEIVDFGVLNVLDLSVNLNLQTVYDTLYDTNGDVLGLDSVQYHRRLDYVHRKNPVVEVKDRDGVNPFIGDTLYTYISATTGDTLTRDLRDQPMRWPVFANSDDEYYYRCMIWVYEPYINYDGSEDILDRVPTTDGTLVVNNSLATLESSSVSLAGVNELDTLRAMVYSFQLGSPNFAQNPSIPAYSYTRSLSMTLLTANGQSIFWEPDYGFEEPANSDGQFRGYVLAGRSNGENFLTEGPQVPEYVLRDPPGSGSFASREVGTTRSTVNNWSWTLESAAHAEDNIFVGVSLATGLGVSIDTEVEANVSVGFNSTITGGRSGNQFMTTTNTQAWTTNGSSDLPGKGSDIYVGKTQNVQFGIAEHLAIIPDSVCAQVECLGIAIDGGEFKLAKKYGMSVVPGGYATTFIYSENDILNYEIPEILEARNIAMQANPLYTSNLIIGHPNYGKSNDDPVFGTAVSTDTPETGEYEDFNGPSYTYLPVTAEDSVRDFVRFANDQIRHWENAIRLNEWEKVNVDNTQARDSVKTLEIARLDAKFADVIAKHQELEEADFELSPEFAFSLASIPVPGTAYLGIPVFALTTAQGISIGEHIDDYEKYLAAKARITARFLPIAGTNVSFGGGVEYTASSTQETGHATTELYEYEIGTELRLEVSAKISNNGIGFGKNIGVNFSSGRDWTNESSETETVAYTLQDPDEGDQISVSVFPSMLGWGPIFRKEAGGQTACPHEGAELTQFYEPGTQISASTDQIDKPAIAAAPTILFNTPVDDAAVFNLTLTNESESGSGREYTVQLVSTSNPFGAIARIDGQSSIDIVINAATSVNKVLTVEKGPGPVYNYDSLLFVIYAPCQYSAGTSDGVDIVDSVYISARFIPACTDVEFIDPELLWVANNFNNDTINTRMAGYNINFFDLEELRVEYKPSNEAVWNGLQTFYKDTTGFNDPNALPIPTGLAFTDYDWLIGQLPDGNYDLRARSQCALAEKSSVTYSGIIDRINPHPFGSPSPADGILSPNDELSIRFNEPIDQGSLTFQNFDIRGVLNGTETGHAASLFFDGVDDFVEVSGGAALTNRDFTIQMAIKPTGSGERSLFAQGADPGEQLYLGLTANNQIVFRINDQEVMSDAVPLANDMWHYIALAYSLENESAEIFLANELNSGLINNGNTSIFPNYQGAGRVWMGKKGHGDASWFHGNMHEVRVWDRTLSLSEFTTTMNRILGGGEAGLLYNWRMDEVEGNLAIDHVRRRDAAIFGPTWSVEPGGSAADFDGSTNYLKVGSGDVAITQDMDFTLEFWFRGSGTNPGVLYSNGKADGINSDSLYAWVLEKDANGLLHLRNNGIDFLISQNNYFDGQWHHLAVVMNRSANLSAIVDGNPQLAAQATPFKQLSGAAMYIGAHGYLTGVVETVENHFDGQIDEFRFWNTARKLEQIRRDKRNRMLGNEPSLKLYLPMENYELDLTGIAILTPSFNEQIDTDGHLVESNGTVLTEEVPTIKIQRPVGSIAYTWSVNNDEIIFTPTTAQEMVENVTLDVTVLNVRDLQGNVMASPATWIAYVDKNQVVWGDDLLSFEKNVGETLSFSTQVVNQGGAAKAFNIQNIPSWLSANPASGTIPPNSSMNVNFTVDPLVNIGDYAQDVQLLTDFNFPEKLTIALKVRETPPEWTVDPSQWSQAMGIVGLIRIKDIVSSDSEDLLAAFVNGEVRGSQNVEYIEAIDRYLVFMDVYSNVNAGENLTFKIWDASAGIIYSEVTPELIPFATNSLVGSALDPQIFSTNYQIETEIPLDAGYNWISHFLLNADSTNFNVLLESLDSETGDQLSGQTQFANYSTGSGWNGPLQNAGLRPEQLNKLYTSDADTLIIKGDIIDPTTRPITLSTGWNWIGFISIRNQGIAQALGNLNPAPGDQIKGRSQFAVYVNQQLGWQGTLQTLVPGRGYMYKSAQNTAFTYPFAGMFKSGNQKPSKPIDPRWMPDYAAYSTNMTMIVQPSDSCAQSAFDAGLLIGAFDRQGQIRGISELVEVSDNAYSFLTIGGDAIETIDLHWIDRENGEIWQATGGVGYNGNDHIGSIDQPYILQLPSDFCRSSSAPASSIFSVYPTLFQNYLEIKFMASANEGTAVVVIRDMSGRDIYSEQLIAVEGLNQWILDLPEGKFATGAYVITLTTNAAIHTEKIFKSR</sequence>
<comment type="caution">
    <text evidence="8">The sequence shown here is derived from an EMBL/GenBank/DDBJ whole genome shotgun (WGS) entry which is preliminary data.</text>
</comment>
<evidence type="ECO:0000256" key="4">
    <source>
        <dbReference type="ARBA" id="ARBA00023273"/>
    </source>
</evidence>
<comment type="subcellular location">
    <subcellularLocation>
        <location evidence="1">Cell projection</location>
    </subcellularLocation>
</comment>
<evidence type="ECO:0000313" key="9">
    <source>
        <dbReference type="Proteomes" id="UP000486602"/>
    </source>
</evidence>
<evidence type="ECO:0000256" key="1">
    <source>
        <dbReference type="ARBA" id="ARBA00004316"/>
    </source>
</evidence>
<feature type="signal peptide" evidence="5">
    <location>
        <begin position="1"/>
        <end position="30"/>
    </location>
</feature>
<gene>
    <name evidence="8" type="ORF">G3O08_12370</name>
</gene>
<dbReference type="SMART" id="SM00060">
    <property type="entry name" value="FN3"/>
    <property type="match status" value="3"/>
</dbReference>
<evidence type="ECO:0000259" key="6">
    <source>
        <dbReference type="PROSITE" id="PS50025"/>
    </source>
</evidence>
<evidence type="ECO:0000259" key="7">
    <source>
        <dbReference type="PROSITE" id="PS50853"/>
    </source>
</evidence>
<feature type="domain" description="Fibronectin type-III" evidence="7">
    <location>
        <begin position="392"/>
        <end position="482"/>
    </location>
</feature>
<dbReference type="SMART" id="SM00560">
    <property type="entry name" value="LamGL"/>
    <property type="match status" value="1"/>
</dbReference>
<evidence type="ECO:0000256" key="2">
    <source>
        <dbReference type="ARBA" id="ARBA00022729"/>
    </source>
</evidence>
<proteinExistence type="predicted"/>
<organism evidence="8 9">
    <name type="scientific">Cryomorpha ignava</name>
    <dbReference type="NCBI Taxonomy" id="101383"/>
    <lineage>
        <taxon>Bacteria</taxon>
        <taxon>Pseudomonadati</taxon>
        <taxon>Bacteroidota</taxon>
        <taxon>Flavobacteriia</taxon>
        <taxon>Flavobacteriales</taxon>
        <taxon>Cryomorphaceae</taxon>
        <taxon>Cryomorpha</taxon>
    </lineage>
</organism>
<dbReference type="Gene3D" id="2.60.120.200">
    <property type="match status" value="3"/>
</dbReference>
<dbReference type="InterPro" id="IPR013320">
    <property type="entry name" value="ConA-like_dom_sf"/>
</dbReference>
<evidence type="ECO:0000256" key="3">
    <source>
        <dbReference type="ARBA" id="ARBA00023157"/>
    </source>
</evidence>
<keyword evidence="3" id="KW-1015">Disulfide bond</keyword>
<dbReference type="InterPro" id="IPR003961">
    <property type="entry name" value="FN3_dom"/>
</dbReference>
<dbReference type="CDD" id="cd00110">
    <property type="entry name" value="LamG"/>
    <property type="match status" value="1"/>
</dbReference>
<keyword evidence="9" id="KW-1185">Reference proteome</keyword>
<dbReference type="GO" id="GO:0005975">
    <property type="term" value="P:carbohydrate metabolic process"/>
    <property type="evidence" value="ECO:0007669"/>
    <property type="project" value="UniProtKB-ARBA"/>
</dbReference>
<dbReference type="Pfam" id="PF13385">
    <property type="entry name" value="Laminin_G_3"/>
    <property type="match status" value="3"/>
</dbReference>
<feature type="chain" id="PRO_5029859561" description="T9SS type A sorting domain-containing protein" evidence="5">
    <location>
        <begin position="31"/>
        <end position="3215"/>
    </location>
</feature>
<evidence type="ECO:0000256" key="5">
    <source>
        <dbReference type="SAM" id="SignalP"/>
    </source>
</evidence>
<dbReference type="Gene3D" id="2.60.40.10">
    <property type="entry name" value="Immunoglobulins"/>
    <property type="match status" value="4"/>
</dbReference>
<dbReference type="SUPFAM" id="SSF49899">
    <property type="entry name" value="Concanavalin A-like lectins/glucanases"/>
    <property type="match status" value="3"/>
</dbReference>
<dbReference type="InterPro" id="IPR006558">
    <property type="entry name" value="LamG-like"/>
</dbReference>
<protein>
    <recommendedName>
        <fullName evidence="10">T9SS type A sorting domain-containing protein</fullName>
    </recommendedName>
</protein>
<dbReference type="RefSeq" id="WP_163285692.1">
    <property type="nucleotide sequence ID" value="NZ_JAAGVY010000023.1"/>
</dbReference>
<dbReference type="InterPro" id="IPR001791">
    <property type="entry name" value="Laminin_G"/>
</dbReference>
<evidence type="ECO:0008006" key="10">
    <source>
        <dbReference type="Google" id="ProtNLM"/>
    </source>
</evidence>
<dbReference type="PROSITE" id="PS50853">
    <property type="entry name" value="FN3"/>
    <property type="match status" value="1"/>
</dbReference>